<gene>
    <name evidence="1" type="ORF">E2C01_003480</name>
</gene>
<sequence length="68" mass="7776">MRHENSRAPTYWPAVELSGVQFEISSGAQFENARSFDVHHPLENRIQRGVHNPLLPLHTHKLPVIPQS</sequence>
<organism evidence="1 2">
    <name type="scientific">Portunus trituberculatus</name>
    <name type="common">Swimming crab</name>
    <name type="synonym">Neptunus trituberculatus</name>
    <dbReference type="NCBI Taxonomy" id="210409"/>
    <lineage>
        <taxon>Eukaryota</taxon>
        <taxon>Metazoa</taxon>
        <taxon>Ecdysozoa</taxon>
        <taxon>Arthropoda</taxon>
        <taxon>Crustacea</taxon>
        <taxon>Multicrustacea</taxon>
        <taxon>Malacostraca</taxon>
        <taxon>Eumalacostraca</taxon>
        <taxon>Eucarida</taxon>
        <taxon>Decapoda</taxon>
        <taxon>Pleocyemata</taxon>
        <taxon>Brachyura</taxon>
        <taxon>Eubrachyura</taxon>
        <taxon>Portunoidea</taxon>
        <taxon>Portunidae</taxon>
        <taxon>Portuninae</taxon>
        <taxon>Portunus</taxon>
    </lineage>
</organism>
<name>A0A5B7CNT1_PORTR</name>
<dbReference type="EMBL" id="VSRR010000133">
    <property type="protein sequence ID" value="MPC10835.1"/>
    <property type="molecule type" value="Genomic_DNA"/>
</dbReference>
<evidence type="ECO:0000313" key="2">
    <source>
        <dbReference type="Proteomes" id="UP000324222"/>
    </source>
</evidence>
<dbReference type="AlphaFoldDB" id="A0A5B7CNT1"/>
<comment type="caution">
    <text evidence="1">The sequence shown here is derived from an EMBL/GenBank/DDBJ whole genome shotgun (WGS) entry which is preliminary data.</text>
</comment>
<accession>A0A5B7CNT1</accession>
<proteinExistence type="predicted"/>
<keyword evidence="2" id="KW-1185">Reference proteome</keyword>
<evidence type="ECO:0000313" key="1">
    <source>
        <dbReference type="EMBL" id="MPC10835.1"/>
    </source>
</evidence>
<protein>
    <submittedName>
        <fullName evidence="1">Uncharacterized protein</fullName>
    </submittedName>
</protein>
<reference evidence="1 2" key="1">
    <citation type="submission" date="2019-05" db="EMBL/GenBank/DDBJ databases">
        <title>Another draft genome of Portunus trituberculatus and its Hox gene families provides insights of decapod evolution.</title>
        <authorList>
            <person name="Jeong J.-H."/>
            <person name="Song I."/>
            <person name="Kim S."/>
            <person name="Choi T."/>
            <person name="Kim D."/>
            <person name="Ryu S."/>
            <person name="Kim W."/>
        </authorList>
    </citation>
    <scope>NUCLEOTIDE SEQUENCE [LARGE SCALE GENOMIC DNA]</scope>
    <source>
        <tissue evidence="1">Muscle</tissue>
    </source>
</reference>
<dbReference type="Proteomes" id="UP000324222">
    <property type="component" value="Unassembled WGS sequence"/>
</dbReference>